<accession>X1I5K7</accession>
<dbReference type="Gene3D" id="2.60.40.1180">
    <property type="entry name" value="Golgi alpha-mannosidase II"/>
    <property type="match status" value="1"/>
</dbReference>
<organism evidence="2">
    <name type="scientific">marine sediment metagenome</name>
    <dbReference type="NCBI Taxonomy" id="412755"/>
    <lineage>
        <taxon>unclassified sequences</taxon>
        <taxon>metagenomes</taxon>
        <taxon>ecological metagenomes</taxon>
    </lineage>
</organism>
<feature type="non-terminal residue" evidence="2">
    <location>
        <position position="1"/>
    </location>
</feature>
<dbReference type="EMBL" id="BARU01033193">
    <property type="protein sequence ID" value="GAH64575.1"/>
    <property type="molecule type" value="Genomic_DNA"/>
</dbReference>
<comment type="caution">
    <text evidence="2">The sequence shown here is derived from an EMBL/GenBank/DDBJ whole genome shotgun (WGS) entry which is preliminary data.</text>
</comment>
<name>X1I5K7_9ZZZZ</name>
<evidence type="ECO:0000313" key="2">
    <source>
        <dbReference type="EMBL" id="GAH64575.1"/>
    </source>
</evidence>
<feature type="domain" description="Alpha-L-fucosidase C-terminal" evidence="1">
    <location>
        <begin position="18"/>
        <end position="80"/>
    </location>
</feature>
<sequence length="90" mass="9493">AIYGTQASPFEQPAWGRFTQKPGRLYAHVFEWPESGELSIPPLEGNVTKATLLTAAGPQTLEAGQTEAGVTVSLPPAAPDLVASVVVLEY</sequence>
<gene>
    <name evidence="2" type="ORF">S03H2_52255</name>
</gene>
<proteinExistence type="predicted"/>
<evidence type="ECO:0000259" key="1">
    <source>
        <dbReference type="Pfam" id="PF16757"/>
    </source>
</evidence>
<protein>
    <recommendedName>
        <fullName evidence="1">Alpha-L-fucosidase C-terminal domain-containing protein</fullName>
    </recommendedName>
</protein>
<dbReference type="AlphaFoldDB" id="X1I5K7"/>
<dbReference type="InterPro" id="IPR013780">
    <property type="entry name" value="Glyco_hydro_b"/>
</dbReference>
<dbReference type="InterPro" id="IPR031919">
    <property type="entry name" value="Fucosidase_C"/>
</dbReference>
<reference evidence="2" key="1">
    <citation type="journal article" date="2014" name="Front. Microbiol.">
        <title>High frequency of phylogenetically diverse reductive dehalogenase-homologous genes in deep subseafloor sedimentary metagenomes.</title>
        <authorList>
            <person name="Kawai M."/>
            <person name="Futagami T."/>
            <person name="Toyoda A."/>
            <person name="Takaki Y."/>
            <person name="Nishi S."/>
            <person name="Hori S."/>
            <person name="Arai W."/>
            <person name="Tsubouchi T."/>
            <person name="Morono Y."/>
            <person name="Uchiyama I."/>
            <person name="Ito T."/>
            <person name="Fujiyama A."/>
            <person name="Inagaki F."/>
            <person name="Takami H."/>
        </authorList>
    </citation>
    <scope>NUCLEOTIDE SEQUENCE</scope>
    <source>
        <strain evidence="2">Expedition CK06-06</strain>
    </source>
</reference>
<dbReference type="Pfam" id="PF16757">
    <property type="entry name" value="Fucosidase_C"/>
    <property type="match status" value="1"/>
</dbReference>